<dbReference type="EMBL" id="WXYQ01000011">
    <property type="protein sequence ID" value="NBG96705.1"/>
    <property type="molecule type" value="Genomic_DNA"/>
</dbReference>
<dbReference type="PANTHER" id="PTHR13774:SF17">
    <property type="entry name" value="PHENAZINE BIOSYNTHESIS-LIKE DOMAIN-CONTAINING PROTEIN"/>
    <property type="match status" value="1"/>
</dbReference>
<dbReference type="Gene3D" id="3.10.310.10">
    <property type="entry name" value="Diaminopimelate Epimerase, Chain A, domain 1"/>
    <property type="match status" value="2"/>
</dbReference>
<evidence type="ECO:0000313" key="4">
    <source>
        <dbReference type="EMBL" id="NBG96705.1"/>
    </source>
</evidence>
<comment type="caution">
    <text evidence="4">The sequence shown here is derived from an EMBL/GenBank/DDBJ whole genome shotgun (WGS) entry which is preliminary data.</text>
</comment>
<dbReference type="Proteomes" id="UP000470384">
    <property type="component" value="Unassembled WGS sequence"/>
</dbReference>
<comment type="similarity">
    <text evidence="1">Belongs to the PhzF family.</text>
</comment>
<keyword evidence="5" id="KW-1185">Reference proteome</keyword>
<dbReference type="PANTHER" id="PTHR13774">
    <property type="entry name" value="PHENAZINE BIOSYNTHESIS PROTEIN"/>
    <property type="match status" value="1"/>
</dbReference>
<dbReference type="NCBIfam" id="TIGR00654">
    <property type="entry name" value="PhzF_family"/>
    <property type="match status" value="1"/>
</dbReference>
<name>A0A845QDF8_9HYPH</name>
<feature type="active site" evidence="3">
    <location>
        <position position="46"/>
    </location>
</feature>
<evidence type="ECO:0000256" key="3">
    <source>
        <dbReference type="PIRSR" id="PIRSR016184-1"/>
    </source>
</evidence>
<accession>A0A845QDF8</accession>
<keyword evidence="2 4" id="KW-0413">Isomerase</keyword>
<reference evidence="4 5" key="1">
    <citation type="journal article" date="2016" name="Int. J. Syst. Evol. Microbiol.">
        <title>Pyruvatibacter mobilis gen. nov., sp. nov., a marine bacterium from the culture broth of Picochlorum sp. 122.</title>
        <authorList>
            <person name="Wang G."/>
            <person name="Tang M."/>
            <person name="Wu H."/>
            <person name="Dai S."/>
            <person name="Li T."/>
            <person name="Chen C."/>
            <person name="He H."/>
            <person name="Fan J."/>
            <person name="Xiang W."/>
            <person name="Li X."/>
        </authorList>
    </citation>
    <scope>NUCLEOTIDE SEQUENCE [LARGE SCALE GENOMIC DNA]</scope>
    <source>
        <strain evidence="4 5">GYP-11</strain>
    </source>
</reference>
<evidence type="ECO:0000256" key="1">
    <source>
        <dbReference type="ARBA" id="ARBA00008270"/>
    </source>
</evidence>
<dbReference type="Pfam" id="PF02567">
    <property type="entry name" value="PhzC-PhzF"/>
    <property type="match status" value="1"/>
</dbReference>
<dbReference type="GeneID" id="300653789"/>
<gene>
    <name evidence="4" type="ORF">GTQ45_13270</name>
</gene>
<evidence type="ECO:0000313" key="5">
    <source>
        <dbReference type="Proteomes" id="UP000470384"/>
    </source>
</evidence>
<dbReference type="InterPro" id="IPR003719">
    <property type="entry name" value="Phenazine_PhzF-like"/>
</dbReference>
<dbReference type="AlphaFoldDB" id="A0A845QDF8"/>
<dbReference type="GO" id="GO:0005737">
    <property type="term" value="C:cytoplasm"/>
    <property type="evidence" value="ECO:0007669"/>
    <property type="project" value="TreeGrafter"/>
</dbReference>
<dbReference type="RefSeq" id="WP_160588738.1">
    <property type="nucleotide sequence ID" value="NZ_BMHN01000001.1"/>
</dbReference>
<dbReference type="GO" id="GO:0016853">
    <property type="term" value="F:isomerase activity"/>
    <property type="evidence" value="ECO:0007669"/>
    <property type="project" value="UniProtKB-KW"/>
</dbReference>
<organism evidence="4 5">
    <name type="scientific">Pyruvatibacter mobilis</name>
    <dbReference type="NCBI Taxonomy" id="1712261"/>
    <lineage>
        <taxon>Bacteria</taxon>
        <taxon>Pseudomonadati</taxon>
        <taxon>Pseudomonadota</taxon>
        <taxon>Alphaproteobacteria</taxon>
        <taxon>Hyphomicrobiales</taxon>
        <taxon>Parvibaculaceae</taxon>
        <taxon>Pyruvatibacter</taxon>
    </lineage>
</organism>
<dbReference type="OrthoDB" id="9788221at2"/>
<proteinExistence type="inferred from homology"/>
<evidence type="ECO:0000256" key="2">
    <source>
        <dbReference type="ARBA" id="ARBA00023235"/>
    </source>
</evidence>
<protein>
    <submittedName>
        <fullName evidence="4">PhzF family phenazine biosynthesis isomerase</fullName>
    </submittedName>
</protein>
<dbReference type="PIRSF" id="PIRSF016184">
    <property type="entry name" value="PhzC_PhzF"/>
    <property type="match status" value="1"/>
</dbReference>
<sequence>MEFRLFQVDAFAARPFEGNPAAVVPLDAWLSEDQMLAIAAENNLAETAFFVQEGEGYGLRWFTPTVEVDLCGHATLATAHVILSRLAPEREAVSFETRSGTLTVTRGREGRYAMDFPARPSRPMPAPKDLGAMIGVQPRMVFTGTNLIAVFDSAADVARLNPAFEPLARCLGPRNQGLIATAPGDDGSGFDFVSRFFAPAHGINEDHVTGSAHCDSVPYWAKKLKKPELVARQISPRGGTVWCRLEGERVVLEGMCADYLDGTITLGPRS</sequence>
<dbReference type="SUPFAM" id="SSF54506">
    <property type="entry name" value="Diaminopimelate epimerase-like"/>
    <property type="match status" value="1"/>
</dbReference>